<comment type="caution">
    <text evidence="2">The sequence shown here is derived from an EMBL/GenBank/DDBJ whole genome shotgun (WGS) entry which is preliminary data.</text>
</comment>
<dbReference type="AlphaFoldDB" id="A0ABD1RT14"/>
<feature type="region of interest" description="Disordered" evidence="1">
    <location>
        <begin position="81"/>
        <end position="125"/>
    </location>
</feature>
<accession>A0ABD1RT14</accession>
<evidence type="ECO:0000313" key="2">
    <source>
        <dbReference type="EMBL" id="KAL2491540.1"/>
    </source>
</evidence>
<keyword evidence="3" id="KW-1185">Reference proteome</keyword>
<feature type="compositionally biased region" description="Polar residues" evidence="1">
    <location>
        <begin position="88"/>
        <end position="99"/>
    </location>
</feature>
<sequence>MVVQGGVKRNFPKQNNQGRQIGLHIQNHKVEVNKVTPTRNKTTREVPAPHSRSKFCKIHRSDNQDTDECPKVRATVYKMVENRYRPSGGSQMGQPSQRRPMNYTYHRGRGRRTRGRGYRPTSRVL</sequence>
<dbReference type="EMBL" id="JBFOLK010000008">
    <property type="protein sequence ID" value="KAL2491540.1"/>
    <property type="molecule type" value="Genomic_DNA"/>
</dbReference>
<feature type="compositionally biased region" description="Basic residues" evidence="1">
    <location>
        <begin position="106"/>
        <end position="117"/>
    </location>
</feature>
<reference evidence="3" key="1">
    <citation type="submission" date="2024-07" db="EMBL/GenBank/DDBJ databases">
        <title>Two chromosome-level genome assemblies of Korean endemic species Abeliophyllum distichum and Forsythia ovata (Oleaceae).</title>
        <authorList>
            <person name="Jang H."/>
        </authorList>
    </citation>
    <scope>NUCLEOTIDE SEQUENCE [LARGE SCALE GENOMIC DNA]</scope>
</reference>
<dbReference type="Proteomes" id="UP001604336">
    <property type="component" value="Unassembled WGS sequence"/>
</dbReference>
<organism evidence="2 3">
    <name type="scientific">Abeliophyllum distichum</name>
    <dbReference type="NCBI Taxonomy" id="126358"/>
    <lineage>
        <taxon>Eukaryota</taxon>
        <taxon>Viridiplantae</taxon>
        <taxon>Streptophyta</taxon>
        <taxon>Embryophyta</taxon>
        <taxon>Tracheophyta</taxon>
        <taxon>Spermatophyta</taxon>
        <taxon>Magnoliopsida</taxon>
        <taxon>eudicotyledons</taxon>
        <taxon>Gunneridae</taxon>
        <taxon>Pentapetalae</taxon>
        <taxon>asterids</taxon>
        <taxon>lamiids</taxon>
        <taxon>Lamiales</taxon>
        <taxon>Oleaceae</taxon>
        <taxon>Forsythieae</taxon>
        <taxon>Abeliophyllum</taxon>
    </lineage>
</organism>
<evidence type="ECO:0000256" key="1">
    <source>
        <dbReference type="SAM" id="MobiDB-lite"/>
    </source>
</evidence>
<name>A0ABD1RT14_9LAMI</name>
<evidence type="ECO:0000313" key="3">
    <source>
        <dbReference type="Proteomes" id="UP001604336"/>
    </source>
</evidence>
<gene>
    <name evidence="2" type="ORF">Adt_27168</name>
</gene>
<proteinExistence type="predicted"/>
<protein>
    <submittedName>
        <fullName evidence="2">Uncharacterized protein</fullName>
    </submittedName>
</protein>